<feature type="region of interest" description="Disordered" evidence="1">
    <location>
        <begin position="118"/>
        <end position="152"/>
    </location>
</feature>
<comment type="caution">
    <text evidence="2">The sequence shown here is derived from an EMBL/GenBank/DDBJ whole genome shotgun (WGS) entry which is preliminary data.</text>
</comment>
<dbReference type="OrthoDB" id="548539at2759"/>
<feature type="compositionally biased region" description="Polar residues" evidence="1">
    <location>
        <begin position="126"/>
        <end position="138"/>
    </location>
</feature>
<keyword evidence="3" id="KW-1185">Reference proteome</keyword>
<organism evidence="2 3">
    <name type="scientific">Chlamydomonas schloesseri</name>
    <dbReference type="NCBI Taxonomy" id="2026947"/>
    <lineage>
        <taxon>Eukaryota</taxon>
        <taxon>Viridiplantae</taxon>
        <taxon>Chlorophyta</taxon>
        <taxon>core chlorophytes</taxon>
        <taxon>Chlorophyceae</taxon>
        <taxon>CS clade</taxon>
        <taxon>Chlamydomonadales</taxon>
        <taxon>Chlamydomonadaceae</taxon>
        <taxon>Chlamydomonas</taxon>
    </lineage>
</organism>
<evidence type="ECO:0000313" key="2">
    <source>
        <dbReference type="EMBL" id="KAG2428582.1"/>
    </source>
</evidence>
<feature type="region of interest" description="Disordered" evidence="1">
    <location>
        <begin position="18"/>
        <end position="43"/>
    </location>
</feature>
<dbReference type="EMBL" id="JAEHOD010000091">
    <property type="protein sequence ID" value="KAG2428582.1"/>
    <property type="molecule type" value="Genomic_DNA"/>
</dbReference>
<evidence type="ECO:0000256" key="1">
    <source>
        <dbReference type="SAM" id="MobiDB-lite"/>
    </source>
</evidence>
<sequence length="152" mass="16796">MNEGDLIALIRAERKATGRKLVAEPKTSPKTNFTPPPPKREQATQRIAPFVPANPHEAKEQAARAGTERFINVNTPYDAHRAEFNTARTTDESKRVAPFVPSCATQARERIAVKYYLNSPMDLKQPGNTARQATSPRNQDGVGIEPQSKGDM</sequence>
<dbReference type="AlphaFoldDB" id="A0A835SNW9"/>
<protein>
    <recommendedName>
        <fullName evidence="4">Flagellar associated protein</fullName>
    </recommendedName>
</protein>
<dbReference type="Proteomes" id="UP000613740">
    <property type="component" value="Unassembled WGS sequence"/>
</dbReference>
<name>A0A835SNW9_9CHLO</name>
<evidence type="ECO:0000313" key="3">
    <source>
        <dbReference type="Proteomes" id="UP000613740"/>
    </source>
</evidence>
<proteinExistence type="predicted"/>
<reference evidence="2" key="1">
    <citation type="journal article" date="2020" name="bioRxiv">
        <title>Comparative genomics of Chlamydomonas.</title>
        <authorList>
            <person name="Craig R.J."/>
            <person name="Hasan A.R."/>
            <person name="Ness R.W."/>
            <person name="Keightley P.D."/>
        </authorList>
    </citation>
    <scope>NUCLEOTIDE SEQUENCE</scope>
    <source>
        <strain evidence="2">CCAP 11/173</strain>
    </source>
</reference>
<accession>A0A835SNW9</accession>
<evidence type="ECO:0008006" key="4">
    <source>
        <dbReference type="Google" id="ProtNLM"/>
    </source>
</evidence>
<gene>
    <name evidence="2" type="ORF">HYH02_014284</name>
</gene>